<sequence>MAYEIVEQKAWSNGKTTVALTQVFDPTGFEIVSQGFRIKKDGKTLYPGYKPFPTREAAEEKLKEIA</sequence>
<protein>
    <submittedName>
        <fullName evidence="1">Uncharacterized protein</fullName>
    </submittedName>
</protein>
<keyword evidence="2" id="KW-1185">Reference proteome</keyword>
<reference evidence="2" key="1">
    <citation type="submission" date="2015-07" db="EMBL/GenBank/DDBJ databases">
        <authorList>
            <person name="Rodrigo-Torres Lidia"/>
            <person name="Arahal R.David."/>
        </authorList>
    </citation>
    <scope>NUCLEOTIDE SEQUENCE [LARGE SCALE GENOMIC DNA]</scope>
    <source>
        <strain evidence="2">CECT 4801</strain>
    </source>
</reference>
<evidence type="ECO:0000313" key="1">
    <source>
        <dbReference type="EMBL" id="CTQ45709.1"/>
    </source>
</evidence>
<dbReference type="EMBL" id="CXST01000002">
    <property type="protein sequence ID" value="CTQ45709.1"/>
    <property type="molecule type" value="Genomic_DNA"/>
</dbReference>
<organism evidence="1 2">
    <name type="scientific">Roseibium aggregatum</name>
    <dbReference type="NCBI Taxonomy" id="187304"/>
    <lineage>
        <taxon>Bacteria</taxon>
        <taxon>Pseudomonadati</taxon>
        <taxon>Pseudomonadota</taxon>
        <taxon>Alphaproteobacteria</taxon>
        <taxon>Hyphomicrobiales</taxon>
        <taxon>Stappiaceae</taxon>
        <taxon>Roseibium</taxon>
    </lineage>
</organism>
<dbReference type="RefSeq" id="WP_055658892.1">
    <property type="nucleotide sequence ID" value="NZ_CXST01000002.1"/>
</dbReference>
<proteinExistence type="predicted"/>
<name>A0A0M6Y8H3_9HYPH</name>
<evidence type="ECO:0000313" key="2">
    <source>
        <dbReference type="Proteomes" id="UP000048926"/>
    </source>
</evidence>
<gene>
    <name evidence="1" type="ORF">LAL4801_04164</name>
</gene>
<accession>A0A0M6Y8H3</accession>
<dbReference type="AlphaFoldDB" id="A0A0M6Y8H3"/>
<dbReference type="Proteomes" id="UP000048926">
    <property type="component" value="Unassembled WGS sequence"/>
</dbReference>